<feature type="region of interest" description="Disordered" evidence="1">
    <location>
        <begin position="195"/>
        <end position="240"/>
    </location>
</feature>
<accession>A0A0F9LL63</accession>
<protein>
    <submittedName>
        <fullName evidence="2">Uncharacterized protein</fullName>
    </submittedName>
</protein>
<proteinExistence type="predicted"/>
<feature type="compositionally biased region" description="Acidic residues" evidence="1">
    <location>
        <begin position="208"/>
        <end position="218"/>
    </location>
</feature>
<sequence>MAKKKDEIVVAEKGEGTPLEGEHETTPEPKPAPGPAPKPEEETFTYTKTERDDYVNAQKAGIGRQLSDALSVNTTLKRTMDGNKTRMTNLETTINTEREARRAKEIKDAAGDAEVIDGLTLKHKNEDESTRLSRERSDFDQVRAQHMASIDKAAKFEATEEATELAKTSGLTADLLLQIGSDTAEDGRVTYNLDRMKDIASKSPKGGDEEEEESEEETASTPAKGLRAKARSTGRTPTNLRTFADYEKAYAEGQISREEYSKAAKRFNIQL</sequence>
<dbReference type="EMBL" id="LAZR01010787">
    <property type="protein sequence ID" value="KKM65060.1"/>
    <property type="molecule type" value="Genomic_DNA"/>
</dbReference>
<dbReference type="AlphaFoldDB" id="A0A0F9LL63"/>
<feature type="compositionally biased region" description="Pro residues" evidence="1">
    <location>
        <begin position="28"/>
        <end position="37"/>
    </location>
</feature>
<gene>
    <name evidence="2" type="ORF">LCGC14_1495060</name>
</gene>
<evidence type="ECO:0000256" key="1">
    <source>
        <dbReference type="SAM" id="MobiDB-lite"/>
    </source>
</evidence>
<reference evidence="2" key="1">
    <citation type="journal article" date="2015" name="Nature">
        <title>Complex archaea that bridge the gap between prokaryotes and eukaryotes.</title>
        <authorList>
            <person name="Spang A."/>
            <person name="Saw J.H."/>
            <person name="Jorgensen S.L."/>
            <person name="Zaremba-Niedzwiedzka K."/>
            <person name="Martijn J."/>
            <person name="Lind A.E."/>
            <person name="van Eijk R."/>
            <person name="Schleper C."/>
            <person name="Guy L."/>
            <person name="Ettema T.J."/>
        </authorList>
    </citation>
    <scope>NUCLEOTIDE SEQUENCE</scope>
</reference>
<comment type="caution">
    <text evidence="2">The sequence shown here is derived from an EMBL/GenBank/DDBJ whole genome shotgun (WGS) entry which is preliminary data.</text>
</comment>
<feature type="compositionally biased region" description="Basic and acidic residues" evidence="1">
    <location>
        <begin position="1"/>
        <end position="27"/>
    </location>
</feature>
<evidence type="ECO:0000313" key="2">
    <source>
        <dbReference type="EMBL" id="KKM65060.1"/>
    </source>
</evidence>
<feature type="region of interest" description="Disordered" evidence="1">
    <location>
        <begin position="1"/>
        <end position="52"/>
    </location>
</feature>
<organism evidence="2">
    <name type="scientific">marine sediment metagenome</name>
    <dbReference type="NCBI Taxonomy" id="412755"/>
    <lineage>
        <taxon>unclassified sequences</taxon>
        <taxon>metagenomes</taxon>
        <taxon>ecological metagenomes</taxon>
    </lineage>
</organism>
<name>A0A0F9LL63_9ZZZZ</name>